<name>A0A9W7T5C4_TRIRA</name>
<evidence type="ECO:0000313" key="2">
    <source>
        <dbReference type="Proteomes" id="UP001059041"/>
    </source>
</evidence>
<keyword evidence="2" id="KW-1185">Reference proteome</keyword>
<comment type="caution">
    <text evidence="1">The sequence shown here is derived from an EMBL/GenBank/DDBJ whole genome shotgun (WGS) entry which is preliminary data.</text>
</comment>
<organism evidence="1 2">
    <name type="scientific">Triplophysa rosa</name>
    <name type="common">Cave loach</name>
    <dbReference type="NCBI Taxonomy" id="992332"/>
    <lineage>
        <taxon>Eukaryota</taxon>
        <taxon>Metazoa</taxon>
        <taxon>Chordata</taxon>
        <taxon>Craniata</taxon>
        <taxon>Vertebrata</taxon>
        <taxon>Euteleostomi</taxon>
        <taxon>Actinopterygii</taxon>
        <taxon>Neopterygii</taxon>
        <taxon>Teleostei</taxon>
        <taxon>Ostariophysi</taxon>
        <taxon>Cypriniformes</taxon>
        <taxon>Nemacheilidae</taxon>
        <taxon>Triplophysa</taxon>
    </lineage>
</organism>
<gene>
    <name evidence="1" type="ORF">IRJ41_016988</name>
</gene>
<sequence length="117" mass="13209">QRDQSRPLNFTTHISTGRPLSVDSSAEDDDVFLMVTDRQMRGRAEVVLTLLTELRCVRSTAGVVLLQASYADLLSTGERQAVDLRHATTQQAFIHKTRTLWIAPKAITCQQCRCHRK</sequence>
<proteinExistence type="predicted"/>
<evidence type="ECO:0000313" key="1">
    <source>
        <dbReference type="EMBL" id="KAI7789937.1"/>
    </source>
</evidence>
<feature type="non-terminal residue" evidence="1">
    <location>
        <position position="117"/>
    </location>
</feature>
<dbReference type="EMBL" id="JAFHDT010000292">
    <property type="protein sequence ID" value="KAI7789937.1"/>
    <property type="molecule type" value="Genomic_DNA"/>
</dbReference>
<protein>
    <submittedName>
        <fullName evidence="1">Uncharacterized protein</fullName>
    </submittedName>
</protein>
<reference evidence="1" key="1">
    <citation type="submission" date="2021-02" db="EMBL/GenBank/DDBJ databases">
        <title>Comparative genomics reveals that relaxation of natural selection precedes convergent phenotypic evolution of cavefish.</title>
        <authorList>
            <person name="Peng Z."/>
        </authorList>
    </citation>
    <scope>NUCLEOTIDE SEQUENCE</scope>
    <source>
        <tissue evidence="1">Muscle</tissue>
    </source>
</reference>
<accession>A0A9W7T5C4</accession>
<dbReference type="AlphaFoldDB" id="A0A9W7T5C4"/>
<dbReference type="Proteomes" id="UP001059041">
    <property type="component" value="Unassembled WGS sequence"/>
</dbReference>